<dbReference type="Proteomes" id="UP000275846">
    <property type="component" value="Unassembled WGS sequence"/>
</dbReference>
<dbReference type="OrthoDB" id="6247796at2759"/>
<accession>A0A183T3K4</accession>
<organism evidence="3">
    <name type="scientific">Schistocephalus solidus</name>
    <name type="common">Tapeworm</name>
    <dbReference type="NCBI Taxonomy" id="70667"/>
    <lineage>
        <taxon>Eukaryota</taxon>
        <taxon>Metazoa</taxon>
        <taxon>Spiralia</taxon>
        <taxon>Lophotrochozoa</taxon>
        <taxon>Platyhelminthes</taxon>
        <taxon>Cestoda</taxon>
        <taxon>Eucestoda</taxon>
        <taxon>Diphyllobothriidea</taxon>
        <taxon>Diphyllobothriidae</taxon>
        <taxon>Schistocephalus</taxon>
    </lineage>
</organism>
<protein>
    <submittedName>
        <fullName evidence="1 3">Uncharacterized protein</fullName>
    </submittedName>
</protein>
<sequence length="155" mass="16947">MDYTKRAWTFGLTPPKQFSSDAGALYSNGYGRCWNPGGVKSLSKSYGMRTAMKLKLIQSHQGHLRPVYQGAAPLLSSDGTTLLTDKFQILKHWAEHFRSVLYCSSAISDAAINRLLRVDTNYDLDLPPSLPETIRAVQQMSSGKAPGSGAIPAEV</sequence>
<reference evidence="1 2" key="2">
    <citation type="submission" date="2018-11" db="EMBL/GenBank/DDBJ databases">
        <authorList>
            <consortium name="Pathogen Informatics"/>
        </authorList>
    </citation>
    <scope>NUCLEOTIDE SEQUENCE [LARGE SCALE GENOMIC DNA]</scope>
    <source>
        <strain evidence="1 2">NST_G2</strain>
    </source>
</reference>
<reference evidence="3" key="1">
    <citation type="submission" date="2016-06" db="UniProtKB">
        <authorList>
            <consortium name="WormBaseParasite"/>
        </authorList>
    </citation>
    <scope>IDENTIFICATION</scope>
</reference>
<gene>
    <name evidence="1" type="ORF">SSLN_LOCUS11052</name>
</gene>
<proteinExistence type="predicted"/>
<dbReference type="EMBL" id="UYSU01036263">
    <property type="protein sequence ID" value="VDL97437.1"/>
    <property type="molecule type" value="Genomic_DNA"/>
</dbReference>
<evidence type="ECO:0000313" key="2">
    <source>
        <dbReference type="Proteomes" id="UP000275846"/>
    </source>
</evidence>
<keyword evidence="2" id="KW-1185">Reference proteome</keyword>
<name>A0A183T3K4_SCHSO</name>
<dbReference type="AlphaFoldDB" id="A0A183T3K4"/>
<dbReference type="WBParaSite" id="SSLN_0001147701-mRNA-1">
    <property type="protein sequence ID" value="SSLN_0001147701-mRNA-1"/>
    <property type="gene ID" value="SSLN_0001147701"/>
</dbReference>
<evidence type="ECO:0000313" key="1">
    <source>
        <dbReference type="EMBL" id="VDL97437.1"/>
    </source>
</evidence>
<evidence type="ECO:0000313" key="3">
    <source>
        <dbReference type="WBParaSite" id="SSLN_0001147701-mRNA-1"/>
    </source>
</evidence>